<keyword evidence="7" id="KW-0378">Hydrolase</keyword>
<dbReference type="EMBL" id="PSQE01000003">
    <property type="protein sequence ID" value="RHN65513.1"/>
    <property type="molecule type" value="Genomic_DNA"/>
</dbReference>
<dbReference type="InterPro" id="IPR002182">
    <property type="entry name" value="NB-ARC"/>
</dbReference>
<dbReference type="InterPro" id="IPR041118">
    <property type="entry name" value="Rx_N"/>
</dbReference>
<evidence type="ECO:0000259" key="5">
    <source>
        <dbReference type="Pfam" id="PF00931"/>
    </source>
</evidence>
<dbReference type="AlphaFoldDB" id="A0A396ILI6"/>
<evidence type="ECO:0000256" key="1">
    <source>
        <dbReference type="ARBA" id="ARBA00022737"/>
    </source>
</evidence>
<evidence type="ECO:0000256" key="4">
    <source>
        <dbReference type="SAM" id="MobiDB-lite"/>
    </source>
</evidence>
<protein>
    <submittedName>
        <fullName evidence="7">Putative P-loop containing nucleoside triphosphate hydrolase</fullName>
    </submittedName>
</protein>
<proteinExistence type="predicted"/>
<comment type="caution">
    <text evidence="7">The sequence shown here is derived from an EMBL/GenBank/DDBJ whole genome shotgun (WGS) entry which is preliminary data.</text>
</comment>
<gene>
    <name evidence="7" type="ORF">MtrunA17_Chr3g0080701</name>
</gene>
<keyword evidence="1" id="KW-0677">Repeat</keyword>
<dbReference type="GO" id="GO:0043531">
    <property type="term" value="F:ADP binding"/>
    <property type="evidence" value="ECO:0007669"/>
    <property type="project" value="InterPro"/>
</dbReference>
<dbReference type="GO" id="GO:0006952">
    <property type="term" value="P:defense response"/>
    <property type="evidence" value="ECO:0007669"/>
    <property type="project" value="UniProtKB-KW"/>
</dbReference>
<evidence type="ECO:0000259" key="6">
    <source>
        <dbReference type="Pfam" id="PF18052"/>
    </source>
</evidence>
<dbReference type="GO" id="GO:0016787">
    <property type="term" value="F:hydrolase activity"/>
    <property type="evidence" value="ECO:0007669"/>
    <property type="project" value="UniProtKB-KW"/>
</dbReference>
<accession>A0A396ILI6</accession>
<organism evidence="7">
    <name type="scientific">Medicago truncatula</name>
    <name type="common">Barrel medic</name>
    <name type="synonym">Medicago tribuloides</name>
    <dbReference type="NCBI Taxonomy" id="3880"/>
    <lineage>
        <taxon>Eukaryota</taxon>
        <taxon>Viridiplantae</taxon>
        <taxon>Streptophyta</taxon>
        <taxon>Embryophyta</taxon>
        <taxon>Tracheophyta</taxon>
        <taxon>Spermatophyta</taxon>
        <taxon>Magnoliopsida</taxon>
        <taxon>eudicotyledons</taxon>
        <taxon>Gunneridae</taxon>
        <taxon>Pentapetalae</taxon>
        <taxon>rosids</taxon>
        <taxon>fabids</taxon>
        <taxon>Fabales</taxon>
        <taxon>Fabaceae</taxon>
        <taxon>Papilionoideae</taxon>
        <taxon>50 kb inversion clade</taxon>
        <taxon>NPAAA clade</taxon>
        <taxon>Hologalegina</taxon>
        <taxon>IRL clade</taxon>
        <taxon>Trifolieae</taxon>
        <taxon>Medicago</taxon>
    </lineage>
</organism>
<dbReference type="Proteomes" id="UP000265566">
    <property type="component" value="Chromosome 3"/>
</dbReference>
<reference evidence="7" key="1">
    <citation type="journal article" date="2018" name="Nat. Plants">
        <title>Whole-genome landscape of Medicago truncatula symbiotic genes.</title>
        <authorList>
            <person name="Pecrix Y."/>
            <person name="Gamas P."/>
            <person name="Carrere S."/>
        </authorList>
    </citation>
    <scope>NUCLEOTIDE SEQUENCE</scope>
    <source>
        <tissue evidence="7">Leaves</tissue>
    </source>
</reference>
<feature type="domain" description="NB-ARC" evidence="5">
    <location>
        <begin position="185"/>
        <end position="217"/>
    </location>
</feature>
<dbReference type="Gene3D" id="3.40.50.300">
    <property type="entry name" value="P-loop containing nucleotide triphosphate hydrolases"/>
    <property type="match status" value="1"/>
</dbReference>
<feature type="region of interest" description="Disordered" evidence="4">
    <location>
        <begin position="140"/>
        <end position="163"/>
    </location>
</feature>
<dbReference type="Gramene" id="rna13359">
    <property type="protein sequence ID" value="RHN65513.1"/>
    <property type="gene ID" value="gene13359"/>
</dbReference>
<dbReference type="InterPro" id="IPR038005">
    <property type="entry name" value="RX-like_CC"/>
</dbReference>
<dbReference type="InterPro" id="IPR027417">
    <property type="entry name" value="P-loop_NTPase"/>
</dbReference>
<feature type="domain" description="Disease resistance N-terminal" evidence="6">
    <location>
        <begin position="5"/>
        <end position="94"/>
    </location>
</feature>
<evidence type="ECO:0000256" key="3">
    <source>
        <dbReference type="ARBA" id="ARBA00022821"/>
    </source>
</evidence>
<sequence length="240" mass="27072">MAETAVLFVLGEVLEFLKEETNLLSGVHKDFLDIKDELESIQVFLKDADIRAADEADTNDGIRTWVKQLREASFRIEDIIDEYLRLMHRAKSNPSGCRQSLFCKIASLIKTLIPHHQIASEIKNIKISIRGIKERSERYNFQISQTPGSSSSSNSSRETDNRRWHDPRLSSLFIEETAIVGFEGPREELSGWLLEGTAERTVISVVGMGGLGKTTLACLHHRFSIIHREGDIDQHDGGIL</sequence>
<dbReference type="Gene3D" id="1.20.5.4130">
    <property type="match status" value="1"/>
</dbReference>
<dbReference type="Pfam" id="PF18052">
    <property type="entry name" value="Rx_N"/>
    <property type="match status" value="1"/>
</dbReference>
<evidence type="ECO:0000313" key="7">
    <source>
        <dbReference type="EMBL" id="RHN65513.1"/>
    </source>
</evidence>
<dbReference type="PANTHER" id="PTHR19338">
    <property type="entry name" value="TRANSLOCASE OF INNER MITOCHONDRIAL MEMBRANE 13 HOMOLOG"/>
    <property type="match status" value="1"/>
</dbReference>
<dbReference type="Pfam" id="PF00931">
    <property type="entry name" value="NB-ARC"/>
    <property type="match status" value="1"/>
</dbReference>
<dbReference type="SUPFAM" id="SSF52540">
    <property type="entry name" value="P-loop containing nucleoside triphosphate hydrolases"/>
    <property type="match status" value="1"/>
</dbReference>
<dbReference type="PANTHER" id="PTHR19338:SF32">
    <property type="entry name" value="OS06G0287500 PROTEIN"/>
    <property type="match status" value="1"/>
</dbReference>
<keyword evidence="2" id="KW-0547">Nucleotide-binding</keyword>
<evidence type="ECO:0000256" key="2">
    <source>
        <dbReference type="ARBA" id="ARBA00022741"/>
    </source>
</evidence>
<keyword evidence="3" id="KW-0611">Plant defense</keyword>
<dbReference type="CDD" id="cd14798">
    <property type="entry name" value="RX-CC_like"/>
    <property type="match status" value="1"/>
</dbReference>
<name>A0A396ILI6_MEDTR</name>